<gene>
    <name evidence="2" type="ORF">T02_263</name>
</gene>
<keyword evidence="1" id="KW-1133">Transmembrane helix</keyword>
<sequence length="123" mass="14172">MHTAIRTHTNNMINFPTAVHHVANLKDVFHCSRNRKNVKLYGAANVESQNLNEAASAKRRPTEINATQEFNRGNTDTNICIYSSSKIVPAILKYLFPLALLHVVLHSCWLLIVEYFWKYLLYN</sequence>
<evidence type="ECO:0000313" key="3">
    <source>
        <dbReference type="Proteomes" id="UP000054721"/>
    </source>
</evidence>
<comment type="caution">
    <text evidence="2">The sequence shown here is derived from an EMBL/GenBank/DDBJ whole genome shotgun (WGS) entry which is preliminary data.</text>
</comment>
<dbReference type="Proteomes" id="UP000054721">
    <property type="component" value="Unassembled WGS sequence"/>
</dbReference>
<keyword evidence="1" id="KW-0812">Transmembrane</keyword>
<dbReference type="EMBL" id="JYDW01000032">
    <property type="protein sequence ID" value="KRZ60169.1"/>
    <property type="molecule type" value="Genomic_DNA"/>
</dbReference>
<dbReference type="OrthoDB" id="10365949at2759"/>
<keyword evidence="3" id="KW-1185">Reference proteome</keyword>
<evidence type="ECO:0000313" key="2">
    <source>
        <dbReference type="EMBL" id="KRZ60169.1"/>
    </source>
</evidence>
<protein>
    <submittedName>
        <fullName evidence="2">Uncharacterized protein</fullName>
    </submittedName>
</protein>
<dbReference type="AlphaFoldDB" id="A0A0V1LKX3"/>
<reference evidence="2 3" key="1">
    <citation type="submission" date="2015-05" db="EMBL/GenBank/DDBJ databases">
        <title>Evolution of Trichinella species and genotypes.</title>
        <authorList>
            <person name="Korhonen P.K."/>
            <person name="Edoardo P."/>
            <person name="Giuseppe L.R."/>
            <person name="Gasser R.B."/>
        </authorList>
    </citation>
    <scope>NUCLEOTIDE SEQUENCE [LARGE SCALE GENOMIC DNA]</scope>
    <source>
        <strain evidence="2">ISS10</strain>
    </source>
</reference>
<proteinExistence type="predicted"/>
<organism evidence="2 3">
    <name type="scientific">Trichinella nativa</name>
    <dbReference type="NCBI Taxonomy" id="6335"/>
    <lineage>
        <taxon>Eukaryota</taxon>
        <taxon>Metazoa</taxon>
        <taxon>Ecdysozoa</taxon>
        <taxon>Nematoda</taxon>
        <taxon>Enoplea</taxon>
        <taxon>Dorylaimia</taxon>
        <taxon>Trichinellida</taxon>
        <taxon>Trichinellidae</taxon>
        <taxon>Trichinella</taxon>
    </lineage>
</organism>
<accession>A0A0V1LKX3</accession>
<name>A0A0V1LKX3_9BILA</name>
<keyword evidence="1" id="KW-0472">Membrane</keyword>
<feature type="transmembrane region" description="Helical" evidence="1">
    <location>
        <begin position="94"/>
        <end position="117"/>
    </location>
</feature>
<evidence type="ECO:0000256" key="1">
    <source>
        <dbReference type="SAM" id="Phobius"/>
    </source>
</evidence>